<dbReference type="EMBL" id="BAVS01000048">
    <property type="protein sequence ID" value="GAE95311.1"/>
    <property type="molecule type" value="Genomic_DNA"/>
</dbReference>
<keyword evidence="3" id="KW-1185">Reference proteome</keyword>
<dbReference type="RefSeq" id="WP_035726115.1">
    <property type="nucleotide sequence ID" value="NZ_BAVS01000048.1"/>
</dbReference>
<comment type="caution">
    <text evidence="2">The sequence shown here is derived from an EMBL/GenBank/DDBJ whole genome shotgun (WGS) entry which is preliminary data.</text>
</comment>
<sequence>MKWKGLHVWLVIVSVILVLSACNSDDQASEEDENSDGSTNMSVFIAEIGGEVDLETNSFTKFAEEEFGINFEFQTTGIDSSAAKEKRQISLASGDYPDVFFLIDWVDQFAPSEVLKYGKQGALIPLNDLIEEHAPNLSEVLEERDDFRKIVTAPDGNIYGIPGLEECFHCTWPNKLWLNTDWQTELGLELPSTHEELRELLTAFKEQDPNGNGEQDEIPLSGSVASPNHSIIPILMNGFVYDDAQTRLIVNDGEVSFAANTDEWREGLQYIHSLYEDGLIDPGAFTQNRDAFIQLGNNADALILGAAAAQHPWEFIDNENNYAFDAIEPLQGPNHQYATYNYPVTNGATFAITNKASEEAQIKAIKLLDYMFTIDGMIRSHIGGVEGEDWVPAEEGDVALNDEVEPNIKLLHPEDLTTTNNNWSAAAQYYQPREFRDGQVQAEDIYTDEGSERRLQEATYLYEGKEPEEKFPFWAAWYPEEVQDEYSTLETNILDNVEQSSVQFITGELSLEDDWDDYVAGLESLGVDRYVEISQDAYDNYLE</sequence>
<evidence type="ECO:0000313" key="2">
    <source>
        <dbReference type="EMBL" id="GAE95311.1"/>
    </source>
</evidence>
<protein>
    <submittedName>
        <fullName evidence="2">ABC transporter</fullName>
    </submittedName>
</protein>
<dbReference type="InterPro" id="IPR050490">
    <property type="entry name" value="Bact_solute-bd_prot1"/>
</dbReference>
<dbReference type="eggNOG" id="COG1653">
    <property type="taxonomic scope" value="Bacteria"/>
</dbReference>
<evidence type="ECO:0000313" key="3">
    <source>
        <dbReference type="Proteomes" id="UP000019102"/>
    </source>
</evidence>
<dbReference type="STRING" id="1298598.JCM21714_4533"/>
<proteinExistence type="predicted"/>
<dbReference type="PANTHER" id="PTHR43649:SF12">
    <property type="entry name" value="DIACETYLCHITOBIOSE BINDING PROTEIN DASA"/>
    <property type="match status" value="1"/>
</dbReference>
<dbReference type="AlphaFoldDB" id="W4VQ51"/>
<dbReference type="OrthoDB" id="9787283at2"/>
<dbReference type="SUPFAM" id="SSF53850">
    <property type="entry name" value="Periplasmic binding protein-like II"/>
    <property type="match status" value="1"/>
</dbReference>
<organism evidence="2 3">
    <name type="scientific">Gracilibacillus boraciitolerans JCM 21714</name>
    <dbReference type="NCBI Taxonomy" id="1298598"/>
    <lineage>
        <taxon>Bacteria</taxon>
        <taxon>Bacillati</taxon>
        <taxon>Bacillota</taxon>
        <taxon>Bacilli</taxon>
        <taxon>Bacillales</taxon>
        <taxon>Bacillaceae</taxon>
        <taxon>Gracilibacillus</taxon>
    </lineage>
</organism>
<dbReference type="Proteomes" id="UP000019102">
    <property type="component" value="Unassembled WGS sequence"/>
</dbReference>
<evidence type="ECO:0000256" key="1">
    <source>
        <dbReference type="SAM" id="SignalP"/>
    </source>
</evidence>
<feature type="chain" id="PRO_5038550944" evidence="1">
    <location>
        <begin position="21"/>
        <end position="543"/>
    </location>
</feature>
<reference evidence="2 3" key="1">
    <citation type="journal article" date="2014" name="Genome Announc.">
        <title>Draft Genome Sequence of the Boron-Tolerant and Moderately Halotolerant Bacterium Gracilibacillus boraciitolerans JCM 21714T.</title>
        <authorList>
            <person name="Ahmed I."/>
            <person name="Oshima K."/>
            <person name="Suda W."/>
            <person name="Kitamura K."/>
            <person name="Iida T."/>
            <person name="Ohmori Y."/>
            <person name="Fujiwara T."/>
            <person name="Hattori M."/>
            <person name="Ohkuma M."/>
        </authorList>
    </citation>
    <scope>NUCLEOTIDE SEQUENCE [LARGE SCALE GENOMIC DNA]</scope>
    <source>
        <strain evidence="2 3">JCM 21714</strain>
    </source>
</reference>
<dbReference type="PANTHER" id="PTHR43649">
    <property type="entry name" value="ARABINOSE-BINDING PROTEIN-RELATED"/>
    <property type="match status" value="1"/>
</dbReference>
<dbReference type="PROSITE" id="PS51257">
    <property type="entry name" value="PROKAR_LIPOPROTEIN"/>
    <property type="match status" value="1"/>
</dbReference>
<feature type="signal peptide" evidence="1">
    <location>
        <begin position="1"/>
        <end position="20"/>
    </location>
</feature>
<gene>
    <name evidence="2" type="ORF">JCM21714_4533</name>
</gene>
<name>W4VQ51_9BACI</name>
<dbReference type="Gene3D" id="3.40.190.10">
    <property type="entry name" value="Periplasmic binding protein-like II"/>
    <property type="match status" value="2"/>
</dbReference>
<accession>W4VQ51</accession>
<keyword evidence="1" id="KW-0732">Signal</keyword>